<organism evidence="3 4">
    <name type="scientific">Mucilaginibacter auburnensis</name>
    <dbReference type="NCBI Taxonomy" id="1457233"/>
    <lineage>
        <taxon>Bacteria</taxon>
        <taxon>Pseudomonadati</taxon>
        <taxon>Bacteroidota</taxon>
        <taxon>Sphingobacteriia</taxon>
        <taxon>Sphingobacteriales</taxon>
        <taxon>Sphingobacteriaceae</taxon>
        <taxon>Mucilaginibacter</taxon>
    </lineage>
</organism>
<feature type="transmembrane region" description="Helical" evidence="2">
    <location>
        <begin position="12"/>
        <end position="32"/>
    </location>
</feature>
<evidence type="ECO:0008006" key="5">
    <source>
        <dbReference type="Google" id="ProtNLM"/>
    </source>
</evidence>
<sequence>MTSPFRKRKHTTLGAGLVIGTVVAGIAGYLFYSKNKPEVRNMLADKIDRLRLKLFTKQQPAEETTDTPEYLAHHQKAPKTDREALLKGELLHE</sequence>
<dbReference type="EMBL" id="PGFJ01000001">
    <property type="protein sequence ID" value="PJJ85072.1"/>
    <property type="molecule type" value="Genomic_DNA"/>
</dbReference>
<keyword evidence="2" id="KW-0472">Membrane</keyword>
<keyword evidence="2" id="KW-1133">Transmembrane helix</keyword>
<feature type="region of interest" description="Disordered" evidence="1">
    <location>
        <begin position="58"/>
        <end position="93"/>
    </location>
</feature>
<keyword evidence="2" id="KW-0812">Transmembrane</keyword>
<reference evidence="3 4" key="1">
    <citation type="submission" date="2017-11" db="EMBL/GenBank/DDBJ databases">
        <title>Genomic Encyclopedia of Archaeal and Bacterial Type Strains, Phase II (KMG-II): From Individual Species to Whole Genera.</title>
        <authorList>
            <person name="Goeker M."/>
        </authorList>
    </citation>
    <scope>NUCLEOTIDE SEQUENCE [LARGE SCALE GENOMIC DNA]</scope>
    <source>
        <strain evidence="3 4">DSM 28175</strain>
    </source>
</reference>
<protein>
    <recommendedName>
        <fullName evidence="5">YtxH-like protein</fullName>
    </recommendedName>
</protein>
<keyword evidence="4" id="KW-1185">Reference proteome</keyword>
<comment type="caution">
    <text evidence="3">The sequence shown here is derived from an EMBL/GenBank/DDBJ whole genome shotgun (WGS) entry which is preliminary data.</text>
</comment>
<evidence type="ECO:0000313" key="3">
    <source>
        <dbReference type="EMBL" id="PJJ85072.1"/>
    </source>
</evidence>
<evidence type="ECO:0000313" key="4">
    <source>
        <dbReference type="Proteomes" id="UP000242687"/>
    </source>
</evidence>
<feature type="compositionally biased region" description="Basic and acidic residues" evidence="1">
    <location>
        <begin position="78"/>
        <end position="93"/>
    </location>
</feature>
<accession>A0A2H9VWA2</accession>
<name>A0A2H9VWA2_9SPHI</name>
<evidence type="ECO:0000256" key="1">
    <source>
        <dbReference type="SAM" id="MobiDB-lite"/>
    </source>
</evidence>
<dbReference type="RefSeq" id="WP_157799125.1">
    <property type="nucleotide sequence ID" value="NZ_PGFJ01000001.1"/>
</dbReference>
<dbReference type="Proteomes" id="UP000242687">
    <property type="component" value="Unassembled WGS sequence"/>
</dbReference>
<proteinExistence type="predicted"/>
<evidence type="ECO:0000256" key="2">
    <source>
        <dbReference type="SAM" id="Phobius"/>
    </source>
</evidence>
<dbReference type="AlphaFoldDB" id="A0A2H9VWA2"/>
<gene>
    <name evidence="3" type="ORF">CLV57_2100</name>
</gene>